<comment type="caution">
    <text evidence="2">The sequence shown here is derived from an EMBL/GenBank/DDBJ whole genome shotgun (WGS) entry which is preliminary data.</text>
</comment>
<evidence type="ECO:0000313" key="2">
    <source>
        <dbReference type="EMBL" id="KAA1102675.1"/>
    </source>
</evidence>
<dbReference type="EMBL" id="VDEP01000337">
    <property type="protein sequence ID" value="KAA1102675.1"/>
    <property type="molecule type" value="Genomic_DNA"/>
</dbReference>
<reference evidence="2 3" key="1">
    <citation type="submission" date="2019-05" db="EMBL/GenBank/DDBJ databases">
        <title>Emergence of the Ug99 lineage of the wheat stem rust pathogen through somatic hybridization.</title>
        <authorList>
            <person name="Li F."/>
            <person name="Upadhyaya N.M."/>
            <person name="Sperschneider J."/>
            <person name="Matny O."/>
            <person name="Nguyen-Phuc H."/>
            <person name="Mago R."/>
            <person name="Raley C."/>
            <person name="Miller M.E."/>
            <person name="Silverstein K.A.T."/>
            <person name="Henningsen E."/>
            <person name="Hirsch C.D."/>
            <person name="Visser B."/>
            <person name="Pretorius Z.A."/>
            <person name="Steffenson B.J."/>
            <person name="Schwessinger B."/>
            <person name="Dodds P.N."/>
            <person name="Figueroa M."/>
        </authorList>
    </citation>
    <scope>NUCLEOTIDE SEQUENCE [LARGE SCALE GENOMIC DNA]</scope>
    <source>
        <strain evidence="2 3">Ug99</strain>
    </source>
</reference>
<organism evidence="2 3">
    <name type="scientific">Puccinia graminis f. sp. tritici</name>
    <dbReference type="NCBI Taxonomy" id="56615"/>
    <lineage>
        <taxon>Eukaryota</taxon>
        <taxon>Fungi</taxon>
        <taxon>Dikarya</taxon>
        <taxon>Basidiomycota</taxon>
        <taxon>Pucciniomycotina</taxon>
        <taxon>Pucciniomycetes</taxon>
        <taxon>Pucciniales</taxon>
        <taxon>Pucciniaceae</taxon>
        <taxon>Puccinia</taxon>
    </lineage>
</organism>
<name>A0A5B0PM26_PUCGR</name>
<feature type="region of interest" description="Disordered" evidence="1">
    <location>
        <begin position="99"/>
        <end position="122"/>
    </location>
</feature>
<evidence type="ECO:0000256" key="1">
    <source>
        <dbReference type="SAM" id="MobiDB-lite"/>
    </source>
</evidence>
<accession>A0A5B0PM26</accession>
<protein>
    <submittedName>
        <fullName evidence="2">Uncharacterized protein</fullName>
    </submittedName>
</protein>
<proteinExistence type="predicted"/>
<evidence type="ECO:0000313" key="3">
    <source>
        <dbReference type="Proteomes" id="UP000325313"/>
    </source>
</evidence>
<sequence>MSAAACNTYPIENFCIYLMPKQPAPVYAPCQSDLLPSVFEDDDDDDIIEVDFTVLQKAKNVMAKLFTRGDPAKPASPKSFSPARLLTKTLPSKFSRFRTNSLDSSSSDQICLDQAESDAGSR</sequence>
<feature type="compositionally biased region" description="Polar residues" evidence="1">
    <location>
        <begin position="99"/>
        <end position="109"/>
    </location>
</feature>
<dbReference type="AlphaFoldDB" id="A0A5B0PM26"/>
<gene>
    <name evidence="2" type="ORF">PGTUg99_030462</name>
</gene>
<dbReference type="Proteomes" id="UP000325313">
    <property type="component" value="Unassembled WGS sequence"/>
</dbReference>